<accession>A0A9D4FE62</accession>
<keyword evidence="3" id="KW-1185">Reference proteome</keyword>
<protein>
    <submittedName>
        <fullName evidence="2">Uncharacterized protein</fullName>
    </submittedName>
</protein>
<dbReference type="Proteomes" id="UP000828390">
    <property type="component" value="Unassembled WGS sequence"/>
</dbReference>
<reference evidence="2" key="2">
    <citation type="submission" date="2020-11" db="EMBL/GenBank/DDBJ databases">
        <authorList>
            <person name="McCartney M.A."/>
            <person name="Auch B."/>
            <person name="Kono T."/>
            <person name="Mallez S."/>
            <person name="Becker A."/>
            <person name="Gohl D.M."/>
            <person name="Silverstein K.A.T."/>
            <person name="Koren S."/>
            <person name="Bechman K.B."/>
            <person name="Herman A."/>
            <person name="Abrahante J.E."/>
            <person name="Garbe J."/>
        </authorList>
    </citation>
    <scope>NUCLEOTIDE SEQUENCE</scope>
    <source>
        <strain evidence="2">Duluth1</strain>
        <tissue evidence="2">Whole animal</tissue>
    </source>
</reference>
<organism evidence="2 3">
    <name type="scientific">Dreissena polymorpha</name>
    <name type="common">Zebra mussel</name>
    <name type="synonym">Mytilus polymorpha</name>
    <dbReference type="NCBI Taxonomy" id="45954"/>
    <lineage>
        <taxon>Eukaryota</taxon>
        <taxon>Metazoa</taxon>
        <taxon>Spiralia</taxon>
        <taxon>Lophotrochozoa</taxon>
        <taxon>Mollusca</taxon>
        <taxon>Bivalvia</taxon>
        <taxon>Autobranchia</taxon>
        <taxon>Heteroconchia</taxon>
        <taxon>Euheterodonta</taxon>
        <taxon>Imparidentia</taxon>
        <taxon>Neoheterodontei</taxon>
        <taxon>Myida</taxon>
        <taxon>Dreissenoidea</taxon>
        <taxon>Dreissenidae</taxon>
        <taxon>Dreissena</taxon>
    </lineage>
</organism>
<evidence type="ECO:0000256" key="1">
    <source>
        <dbReference type="SAM" id="MobiDB-lite"/>
    </source>
</evidence>
<evidence type="ECO:0000313" key="2">
    <source>
        <dbReference type="EMBL" id="KAH3794162.1"/>
    </source>
</evidence>
<sequence length="216" mass="24657">MNAVLTIGQLRILVKETSAHCFRLSRKEVLLDSGRGTFSRHSFQEFIDSAKRQAFKQAFWRGRHDKNILLFAFAGFVVARQSEGDKRLSEIQDIINVKDQSDDLELPSLTFLGRELPLDIFEIGRNIRQGCDNAVYETRCNSAVDEVAETEETDQTDSDQCEFENEESKTESEITTQFLTSQDASASFVFKVHEYYDESLIRGGSDETTKTWMKGN</sequence>
<dbReference type="AlphaFoldDB" id="A0A9D4FE62"/>
<feature type="region of interest" description="Disordered" evidence="1">
    <location>
        <begin position="147"/>
        <end position="170"/>
    </location>
</feature>
<reference evidence="2" key="1">
    <citation type="journal article" date="2019" name="bioRxiv">
        <title>The Genome of the Zebra Mussel, Dreissena polymorpha: A Resource for Invasive Species Research.</title>
        <authorList>
            <person name="McCartney M.A."/>
            <person name="Auch B."/>
            <person name="Kono T."/>
            <person name="Mallez S."/>
            <person name="Zhang Y."/>
            <person name="Obille A."/>
            <person name="Becker A."/>
            <person name="Abrahante J.E."/>
            <person name="Garbe J."/>
            <person name="Badalamenti J.P."/>
            <person name="Herman A."/>
            <person name="Mangelson H."/>
            <person name="Liachko I."/>
            <person name="Sullivan S."/>
            <person name="Sone E.D."/>
            <person name="Koren S."/>
            <person name="Silverstein K.A.T."/>
            <person name="Beckman K.B."/>
            <person name="Gohl D.M."/>
        </authorList>
    </citation>
    <scope>NUCLEOTIDE SEQUENCE</scope>
    <source>
        <strain evidence="2">Duluth1</strain>
        <tissue evidence="2">Whole animal</tissue>
    </source>
</reference>
<name>A0A9D4FE62_DREPO</name>
<dbReference type="EMBL" id="JAIWYP010000007">
    <property type="protein sequence ID" value="KAH3794162.1"/>
    <property type="molecule type" value="Genomic_DNA"/>
</dbReference>
<gene>
    <name evidence="2" type="ORF">DPMN_147693</name>
</gene>
<evidence type="ECO:0000313" key="3">
    <source>
        <dbReference type="Proteomes" id="UP000828390"/>
    </source>
</evidence>
<proteinExistence type="predicted"/>
<feature type="compositionally biased region" description="Acidic residues" evidence="1">
    <location>
        <begin position="147"/>
        <end position="165"/>
    </location>
</feature>
<comment type="caution">
    <text evidence="2">The sequence shown here is derived from an EMBL/GenBank/DDBJ whole genome shotgun (WGS) entry which is preliminary data.</text>
</comment>